<feature type="domain" description="Tf2-1-like SH3-like" evidence="1">
    <location>
        <begin position="65"/>
        <end position="108"/>
    </location>
</feature>
<evidence type="ECO:0000259" key="1">
    <source>
        <dbReference type="Pfam" id="PF24626"/>
    </source>
</evidence>
<gene>
    <name evidence="2" type="ORF">V6N12_065587</name>
</gene>
<evidence type="ECO:0000313" key="3">
    <source>
        <dbReference type="Proteomes" id="UP001472677"/>
    </source>
</evidence>
<dbReference type="InterPro" id="IPR056924">
    <property type="entry name" value="SH3_Tf2-1"/>
</dbReference>
<proteinExistence type="predicted"/>
<reference evidence="2 3" key="1">
    <citation type="journal article" date="2024" name="G3 (Bethesda)">
        <title>Genome assembly of Hibiscus sabdariffa L. provides insights into metabolisms of medicinal natural products.</title>
        <authorList>
            <person name="Kim T."/>
        </authorList>
    </citation>
    <scope>NUCLEOTIDE SEQUENCE [LARGE SCALE GENOMIC DNA]</scope>
    <source>
        <strain evidence="2">TK-2024</strain>
        <tissue evidence="2">Old leaves</tissue>
    </source>
</reference>
<dbReference type="Pfam" id="PF24626">
    <property type="entry name" value="SH3_Tf2-1"/>
    <property type="match status" value="1"/>
</dbReference>
<protein>
    <recommendedName>
        <fullName evidence="1">Tf2-1-like SH3-like domain-containing protein</fullName>
    </recommendedName>
</protein>
<sequence length="119" mass="13503">MDLVSGLPITPRKNDFVRVIVHRLTKSAHFIPKALGTKVNLNTAFHRQIDAYVDMKRRDIRYEVGDKVFLKVFPCKKVLRFGKKGKLSPRYIGPFEVLEKVGPVAYLLGHDTQKPGAAE</sequence>
<dbReference type="PANTHER" id="PTHR46148">
    <property type="entry name" value="CHROMO DOMAIN-CONTAINING PROTEIN"/>
    <property type="match status" value="1"/>
</dbReference>
<evidence type="ECO:0000313" key="2">
    <source>
        <dbReference type="EMBL" id="KAK8597111.1"/>
    </source>
</evidence>
<dbReference type="Proteomes" id="UP001472677">
    <property type="component" value="Unassembled WGS sequence"/>
</dbReference>
<comment type="caution">
    <text evidence="2">The sequence shown here is derived from an EMBL/GenBank/DDBJ whole genome shotgun (WGS) entry which is preliminary data.</text>
</comment>
<organism evidence="2 3">
    <name type="scientific">Hibiscus sabdariffa</name>
    <name type="common">roselle</name>
    <dbReference type="NCBI Taxonomy" id="183260"/>
    <lineage>
        <taxon>Eukaryota</taxon>
        <taxon>Viridiplantae</taxon>
        <taxon>Streptophyta</taxon>
        <taxon>Embryophyta</taxon>
        <taxon>Tracheophyta</taxon>
        <taxon>Spermatophyta</taxon>
        <taxon>Magnoliopsida</taxon>
        <taxon>eudicotyledons</taxon>
        <taxon>Gunneridae</taxon>
        <taxon>Pentapetalae</taxon>
        <taxon>rosids</taxon>
        <taxon>malvids</taxon>
        <taxon>Malvales</taxon>
        <taxon>Malvaceae</taxon>
        <taxon>Malvoideae</taxon>
        <taxon>Hibiscus</taxon>
    </lineage>
</organism>
<name>A0ABR2G998_9ROSI</name>
<keyword evidence="3" id="KW-1185">Reference proteome</keyword>
<dbReference type="PANTHER" id="PTHR46148:SF44">
    <property type="entry name" value="GAG-POL POLYPROTEIN"/>
    <property type="match status" value="1"/>
</dbReference>
<dbReference type="EMBL" id="JBBPBM010000002">
    <property type="protein sequence ID" value="KAK8597111.1"/>
    <property type="molecule type" value="Genomic_DNA"/>
</dbReference>
<accession>A0ABR2G998</accession>